<name>A0A699ZB53_HAELA</name>
<feature type="region of interest" description="Disordered" evidence="1">
    <location>
        <begin position="1"/>
        <end position="67"/>
    </location>
</feature>
<protein>
    <submittedName>
        <fullName evidence="2">Uncharacterized protein</fullName>
    </submittedName>
</protein>
<evidence type="ECO:0000313" key="2">
    <source>
        <dbReference type="EMBL" id="GFH12692.1"/>
    </source>
</evidence>
<feature type="compositionally biased region" description="Pro residues" evidence="1">
    <location>
        <begin position="12"/>
        <end position="21"/>
    </location>
</feature>
<dbReference type="AlphaFoldDB" id="A0A699ZB53"/>
<accession>A0A699ZB53</accession>
<dbReference type="EMBL" id="BLLF01000530">
    <property type="protein sequence ID" value="GFH12692.1"/>
    <property type="molecule type" value="Genomic_DNA"/>
</dbReference>
<gene>
    <name evidence="2" type="ORF">HaLaN_08424</name>
</gene>
<proteinExistence type="predicted"/>
<comment type="caution">
    <text evidence="2">The sequence shown here is derived from an EMBL/GenBank/DDBJ whole genome shotgun (WGS) entry which is preliminary data.</text>
</comment>
<evidence type="ECO:0000256" key="1">
    <source>
        <dbReference type="SAM" id="MobiDB-lite"/>
    </source>
</evidence>
<sequence length="172" mass="17981">MPSGLLPLSKTLPPPLLPPSQLPEGAGAPSMAQQAQAYAAYPAQAQYQPQQPQAQPPGALPGQQLPGGGLSAALVQELHHRDCWPIPAGLQLEMTQGGWAAAALPASPEAPLPPQACQKAQRWIDNIKLQLQHRAAASSAGTSLSISSGYTALVQFFKACRKVVERPNSGKT</sequence>
<feature type="compositionally biased region" description="Low complexity" evidence="1">
    <location>
        <begin position="1"/>
        <end position="11"/>
    </location>
</feature>
<feature type="compositionally biased region" description="Low complexity" evidence="1">
    <location>
        <begin position="28"/>
        <end position="53"/>
    </location>
</feature>
<organism evidence="2 3">
    <name type="scientific">Haematococcus lacustris</name>
    <name type="common">Green alga</name>
    <name type="synonym">Haematococcus pluvialis</name>
    <dbReference type="NCBI Taxonomy" id="44745"/>
    <lineage>
        <taxon>Eukaryota</taxon>
        <taxon>Viridiplantae</taxon>
        <taxon>Chlorophyta</taxon>
        <taxon>core chlorophytes</taxon>
        <taxon>Chlorophyceae</taxon>
        <taxon>CS clade</taxon>
        <taxon>Chlamydomonadales</taxon>
        <taxon>Haematococcaceae</taxon>
        <taxon>Haematococcus</taxon>
    </lineage>
</organism>
<evidence type="ECO:0000313" key="3">
    <source>
        <dbReference type="Proteomes" id="UP000485058"/>
    </source>
</evidence>
<reference evidence="2 3" key="1">
    <citation type="submission" date="2020-02" db="EMBL/GenBank/DDBJ databases">
        <title>Draft genome sequence of Haematococcus lacustris strain NIES-144.</title>
        <authorList>
            <person name="Morimoto D."/>
            <person name="Nakagawa S."/>
            <person name="Yoshida T."/>
            <person name="Sawayama S."/>
        </authorList>
    </citation>
    <scope>NUCLEOTIDE SEQUENCE [LARGE SCALE GENOMIC DNA]</scope>
    <source>
        <strain evidence="2 3">NIES-144</strain>
    </source>
</reference>
<keyword evidence="3" id="KW-1185">Reference proteome</keyword>
<dbReference type="Proteomes" id="UP000485058">
    <property type="component" value="Unassembled WGS sequence"/>
</dbReference>